<accession>A0ABS1T158</accession>
<keyword evidence="1" id="KW-0472">Membrane</keyword>
<keyword evidence="1" id="KW-1133">Transmembrane helix</keyword>
<keyword evidence="1" id="KW-0812">Transmembrane</keyword>
<feature type="transmembrane region" description="Helical" evidence="1">
    <location>
        <begin position="12"/>
        <end position="32"/>
    </location>
</feature>
<feature type="transmembrane region" description="Helical" evidence="1">
    <location>
        <begin position="38"/>
        <end position="55"/>
    </location>
</feature>
<reference evidence="2 3" key="1">
    <citation type="submission" date="2021-01" db="EMBL/GenBank/DDBJ databases">
        <title>Genome sequence of Shewanella schlegeliana JCM 11561.</title>
        <authorList>
            <person name="Zhang H."/>
            <person name="Li C."/>
        </authorList>
    </citation>
    <scope>NUCLEOTIDE SEQUENCE [LARGE SCALE GENOMIC DNA]</scope>
    <source>
        <strain evidence="2 3">JCM 11561</strain>
    </source>
</reference>
<dbReference type="EMBL" id="JAESVD010000009">
    <property type="protein sequence ID" value="MBL4914534.1"/>
    <property type="molecule type" value="Genomic_DNA"/>
</dbReference>
<evidence type="ECO:0000313" key="2">
    <source>
        <dbReference type="EMBL" id="MBL4914534.1"/>
    </source>
</evidence>
<name>A0ABS1T158_9GAMM</name>
<proteinExistence type="predicted"/>
<feature type="transmembrane region" description="Helical" evidence="1">
    <location>
        <begin position="76"/>
        <end position="94"/>
    </location>
</feature>
<evidence type="ECO:0000313" key="3">
    <source>
        <dbReference type="Proteomes" id="UP000604898"/>
    </source>
</evidence>
<organism evidence="2 3">
    <name type="scientific">Shewanella schlegeliana</name>
    <dbReference type="NCBI Taxonomy" id="190308"/>
    <lineage>
        <taxon>Bacteria</taxon>
        <taxon>Pseudomonadati</taxon>
        <taxon>Pseudomonadota</taxon>
        <taxon>Gammaproteobacteria</taxon>
        <taxon>Alteromonadales</taxon>
        <taxon>Shewanellaceae</taxon>
        <taxon>Shewanella</taxon>
    </lineage>
</organism>
<dbReference type="RefSeq" id="WP_202722787.1">
    <property type="nucleotide sequence ID" value="NZ_BPEX01000011.1"/>
</dbReference>
<sequence>METSNESPKQNKAFACIWFVAALALVALALHFALNGGLQLVPSCLGLAVIQLFIARQRLTQYQLPEQEFKKLIRKSGLVVVLMSSLGVVFSSRVN</sequence>
<gene>
    <name evidence="2" type="ORF">JMA39_15640</name>
</gene>
<evidence type="ECO:0000256" key="1">
    <source>
        <dbReference type="SAM" id="Phobius"/>
    </source>
</evidence>
<protein>
    <submittedName>
        <fullName evidence="2">Uncharacterized protein</fullName>
    </submittedName>
</protein>
<keyword evidence="3" id="KW-1185">Reference proteome</keyword>
<comment type="caution">
    <text evidence="2">The sequence shown here is derived from an EMBL/GenBank/DDBJ whole genome shotgun (WGS) entry which is preliminary data.</text>
</comment>
<dbReference type="Proteomes" id="UP000604898">
    <property type="component" value="Unassembled WGS sequence"/>
</dbReference>